<dbReference type="Proteomes" id="UP000266841">
    <property type="component" value="Unassembled WGS sequence"/>
</dbReference>
<sequence length="98" mass="10708">MAIFKPPAPEGNDGQAQAQEQKAQNANADNGPIDEKTRFEVFMSSNPAMKRFSQVREVCGDIVNHPKIQVLIVALISINALSEYPSANAEVEPANERN</sequence>
<feature type="region of interest" description="Disordered" evidence="1">
    <location>
        <begin position="1"/>
        <end position="33"/>
    </location>
</feature>
<gene>
    <name evidence="2" type="ORF">THAOC_30173</name>
</gene>
<evidence type="ECO:0000313" key="3">
    <source>
        <dbReference type="Proteomes" id="UP000266841"/>
    </source>
</evidence>
<organism evidence="2 3">
    <name type="scientific">Thalassiosira oceanica</name>
    <name type="common">Marine diatom</name>
    <dbReference type="NCBI Taxonomy" id="159749"/>
    <lineage>
        <taxon>Eukaryota</taxon>
        <taxon>Sar</taxon>
        <taxon>Stramenopiles</taxon>
        <taxon>Ochrophyta</taxon>
        <taxon>Bacillariophyta</taxon>
        <taxon>Coscinodiscophyceae</taxon>
        <taxon>Thalassiosirophycidae</taxon>
        <taxon>Thalassiosirales</taxon>
        <taxon>Thalassiosiraceae</taxon>
        <taxon>Thalassiosira</taxon>
    </lineage>
</organism>
<name>K0RPD6_THAOC</name>
<keyword evidence="3" id="KW-1185">Reference proteome</keyword>
<feature type="compositionally biased region" description="Low complexity" evidence="1">
    <location>
        <begin position="15"/>
        <end position="28"/>
    </location>
</feature>
<dbReference type="AlphaFoldDB" id="K0RPD6"/>
<protein>
    <submittedName>
        <fullName evidence="2">Uncharacterized protein</fullName>
    </submittedName>
</protein>
<evidence type="ECO:0000256" key="1">
    <source>
        <dbReference type="SAM" id="MobiDB-lite"/>
    </source>
</evidence>
<proteinExistence type="predicted"/>
<accession>K0RPD6</accession>
<evidence type="ECO:0000313" key="2">
    <source>
        <dbReference type="EMBL" id="EJK50736.1"/>
    </source>
</evidence>
<reference evidence="2 3" key="1">
    <citation type="journal article" date="2012" name="Genome Biol.">
        <title>Genome and low-iron response of an oceanic diatom adapted to chronic iron limitation.</title>
        <authorList>
            <person name="Lommer M."/>
            <person name="Specht M."/>
            <person name="Roy A.S."/>
            <person name="Kraemer L."/>
            <person name="Andreson R."/>
            <person name="Gutowska M.A."/>
            <person name="Wolf J."/>
            <person name="Bergner S.V."/>
            <person name="Schilhabel M.B."/>
            <person name="Klostermeier U.C."/>
            <person name="Beiko R.G."/>
            <person name="Rosenstiel P."/>
            <person name="Hippler M."/>
            <person name="Laroche J."/>
        </authorList>
    </citation>
    <scope>NUCLEOTIDE SEQUENCE [LARGE SCALE GENOMIC DNA]</scope>
    <source>
        <strain evidence="2 3">CCMP1005</strain>
    </source>
</reference>
<comment type="caution">
    <text evidence="2">The sequence shown here is derived from an EMBL/GenBank/DDBJ whole genome shotgun (WGS) entry which is preliminary data.</text>
</comment>
<dbReference type="EMBL" id="AGNL01043074">
    <property type="protein sequence ID" value="EJK50736.1"/>
    <property type="molecule type" value="Genomic_DNA"/>
</dbReference>